<protein>
    <submittedName>
        <fullName evidence="2">Uncharacterized protein</fullName>
    </submittedName>
</protein>
<dbReference type="EMBL" id="JAFJZO010000035">
    <property type="protein sequence ID" value="KAG5492505.1"/>
    <property type="molecule type" value="Genomic_DNA"/>
</dbReference>
<proteinExistence type="predicted"/>
<keyword evidence="3" id="KW-1185">Reference proteome</keyword>
<evidence type="ECO:0000313" key="2">
    <source>
        <dbReference type="EMBL" id="KAG5492505.1"/>
    </source>
</evidence>
<comment type="caution">
    <text evidence="2">The sequence shown here is derived from an EMBL/GenBank/DDBJ whole genome shotgun (WGS) entry which is preliminary data.</text>
</comment>
<dbReference type="KEGG" id="phet:94287209"/>
<dbReference type="GeneID" id="94287209"/>
<gene>
    <name evidence="2" type="ORF">JKF63_01083</name>
</gene>
<dbReference type="OrthoDB" id="263350at2759"/>
<feature type="compositionally biased region" description="Low complexity" evidence="1">
    <location>
        <begin position="291"/>
        <end position="312"/>
    </location>
</feature>
<feature type="compositionally biased region" description="Polar residues" evidence="1">
    <location>
        <begin position="49"/>
        <end position="65"/>
    </location>
</feature>
<organism evidence="2 3">
    <name type="scientific">Porcisia hertigi</name>
    <dbReference type="NCBI Taxonomy" id="2761500"/>
    <lineage>
        <taxon>Eukaryota</taxon>
        <taxon>Discoba</taxon>
        <taxon>Euglenozoa</taxon>
        <taxon>Kinetoplastea</taxon>
        <taxon>Metakinetoplastina</taxon>
        <taxon>Trypanosomatida</taxon>
        <taxon>Trypanosomatidae</taxon>
        <taxon>Leishmaniinae</taxon>
        <taxon>Porcisia</taxon>
    </lineage>
</organism>
<feature type="region of interest" description="Disordered" evidence="1">
    <location>
        <begin position="481"/>
        <end position="527"/>
    </location>
</feature>
<evidence type="ECO:0000313" key="3">
    <source>
        <dbReference type="Proteomes" id="UP000674318"/>
    </source>
</evidence>
<feature type="region of interest" description="Disordered" evidence="1">
    <location>
        <begin position="49"/>
        <end position="78"/>
    </location>
</feature>
<dbReference type="RefSeq" id="XP_067753289.1">
    <property type="nucleotide sequence ID" value="XM_067897132.1"/>
</dbReference>
<dbReference type="AlphaFoldDB" id="A0A836ICA0"/>
<dbReference type="Proteomes" id="UP000674318">
    <property type="component" value="Chromosome 35"/>
</dbReference>
<name>A0A836ICA0_9TRYP</name>
<accession>A0A836ICA0</accession>
<feature type="region of interest" description="Disordered" evidence="1">
    <location>
        <begin position="291"/>
        <end position="320"/>
    </location>
</feature>
<evidence type="ECO:0000256" key="1">
    <source>
        <dbReference type="SAM" id="MobiDB-lite"/>
    </source>
</evidence>
<feature type="compositionally biased region" description="Basic and acidic residues" evidence="1">
    <location>
        <begin position="485"/>
        <end position="500"/>
    </location>
</feature>
<sequence length="583" mass="65347">MRRLEHCIYGASPSFLAFAKRHARRRQLLSEPTKGSKADDCAQVDWKSMNQESSQPNPDVSSLRSSGMVGAPATTSLDKIRSELTAMRNENRLKMEMEKQAAEQQQWEKLLKEREEQDSLGIGIDLANGGKQNDSLTQHIQIEYSRLNKPNDAFRIGKEVVDGVAQRSFLLQEKRFKDADDVLRKNKNVADTRRYMALAFSSSPEQRTRLLDVLKRMQAQWAVEMDKLTKASDSPQGISKENINDTAADDLGAASRLAWLTVLEELSDEDIRALWKTDILDAETLSSLLSESLGEPSAAENSCGSGSAGSNGTRLTPEMNSSPDLLLDEKIKYVQQLHHLEEITNTIRETELSDVPSIDLAPTIVKARGRQFESVTEEELRQLEEYEESGAMHLSLKKQSPSTGAVKAEACNVDISTAMLDRVLFPSNRFLNAVAQKDASLRRSLERMERIKRETLLDPEFQEAVRFAHAVEEASVAPHLGGWASRDDEGGRTHGERDGSLSRSSRRALSKRDKREARSLPLRGPMARSPYSPEVIPYFYNDIHSIVPPSGAFNLPDPALTKTERAALRGRRRRMRKGARYSQ</sequence>
<reference evidence="2 3" key="1">
    <citation type="submission" date="2021-02" db="EMBL/GenBank/DDBJ databases">
        <title>Porcisia hertigi Genome sequencing and assembly.</title>
        <authorList>
            <person name="Almutairi H."/>
            <person name="Gatherer D."/>
        </authorList>
    </citation>
    <scope>NUCLEOTIDE SEQUENCE [LARGE SCALE GENOMIC DNA]</scope>
    <source>
        <strain evidence="2 3">C119</strain>
    </source>
</reference>